<evidence type="ECO:0000256" key="1">
    <source>
        <dbReference type="SAM" id="MobiDB-lite"/>
    </source>
</evidence>
<gene>
    <name evidence="2" type="ORF">Ddye_000840</name>
</gene>
<dbReference type="EMBL" id="JANJYI010000001">
    <property type="protein sequence ID" value="KAK2662266.1"/>
    <property type="molecule type" value="Genomic_DNA"/>
</dbReference>
<comment type="caution">
    <text evidence="2">The sequence shown here is derived from an EMBL/GenBank/DDBJ whole genome shotgun (WGS) entry which is preliminary data.</text>
</comment>
<protein>
    <recommendedName>
        <fullName evidence="4">Reverse transcriptase</fullName>
    </recommendedName>
</protein>
<feature type="region of interest" description="Disordered" evidence="1">
    <location>
        <begin position="1"/>
        <end position="43"/>
    </location>
</feature>
<evidence type="ECO:0000313" key="3">
    <source>
        <dbReference type="Proteomes" id="UP001280121"/>
    </source>
</evidence>
<feature type="compositionally biased region" description="Polar residues" evidence="1">
    <location>
        <begin position="1"/>
        <end position="19"/>
    </location>
</feature>
<reference evidence="2" key="1">
    <citation type="journal article" date="2023" name="Plant J.">
        <title>Genome sequences and population genomics provide insights into the demographic history, inbreeding, and mutation load of two 'living fossil' tree species of Dipteronia.</title>
        <authorList>
            <person name="Feng Y."/>
            <person name="Comes H.P."/>
            <person name="Chen J."/>
            <person name="Zhu S."/>
            <person name="Lu R."/>
            <person name="Zhang X."/>
            <person name="Li P."/>
            <person name="Qiu J."/>
            <person name="Olsen K.M."/>
            <person name="Qiu Y."/>
        </authorList>
    </citation>
    <scope>NUCLEOTIDE SEQUENCE</scope>
    <source>
        <strain evidence="2">KIB01</strain>
    </source>
</reference>
<proteinExistence type="predicted"/>
<organism evidence="2 3">
    <name type="scientific">Dipteronia dyeriana</name>
    <dbReference type="NCBI Taxonomy" id="168575"/>
    <lineage>
        <taxon>Eukaryota</taxon>
        <taxon>Viridiplantae</taxon>
        <taxon>Streptophyta</taxon>
        <taxon>Embryophyta</taxon>
        <taxon>Tracheophyta</taxon>
        <taxon>Spermatophyta</taxon>
        <taxon>Magnoliopsida</taxon>
        <taxon>eudicotyledons</taxon>
        <taxon>Gunneridae</taxon>
        <taxon>Pentapetalae</taxon>
        <taxon>rosids</taxon>
        <taxon>malvids</taxon>
        <taxon>Sapindales</taxon>
        <taxon>Sapindaceae</taxon>
        <taxon>Hippocastanoideae</taxon>
        <taxon>Acereae</taxon>
        <taxon>Dipteronia</taxon>
    </lineage>
</organism>
<dbReference type="PANTHER" id="PTHR33710">
    <property type="entry name" value="BNAC02G09200D PROTEIN"/>
    <property type="match status" value="1"/>
</dbReference>
<dbReference type="Proteomes" id="UP001280121">
    <property type="component" value="Unassembled WGS sequence"/>
</dbReference>
<feature type="compositionally biased region" description="Basic and acidic residues" evidence="1">
    <location>
        <begin position="33"/>
        <end position="43"/>
    </location>
</feature>
<keyword evidence="3" id="KW-1185">Reference proteome</keyword>
<dbReference type="AlphaFoldDB" id="A0AAD9XMD8"/>
<dbReference type="PANTHER" id="PTHR33710:SF77">
    <property type="entry name" value="DNASE I-LIKE SUPERFAMILY PROTEIN"/>
    <property type="match status" value="1"/>
</dbReference>
<evidence type="ECO:0000313" key="2">
    <source>
        <dbReference type="EMBL" id="KAK2662266.1"/>
    </source>
</evidence>
<accession>A0AAD9XMD8</accession>
<name>A0AAD9XMD8_9ROSI</name>
<sequence length="422" mass="47969">MGKNGNGSANSVARNGSTKYETEGSCKSGIDGNPKRLEGDKNNVKNNRFTKYTEENVNTVGNSTSGSRFEILNKEMEVTMGNGSKGQDNENMLCLSQKEVQNSEVTCEEIWERLDRALGSMDWKLCYPVRLVKHLPRVVSNHCPILIHFFCNHTPKCDLKPLRFEAIWMKHKGFDEVVQNYWNTCREKQSARNYLQLPLSFPNLEDYEIESLNYSISKHEVKQSLFHIGRLKALGPDSFPVLFFQKYWNICKDELIELVIDWFMNGGIPDHNSQTYISLIPKIPNASSMSQLRPISLCNTSYKVISKRISENSWKPVKMTRARHAISHLFFADDLILFGQATLQQAQVMKDCFDTFCDLSGQQVSLPMSRILCSNNVSNGFSKALVDVGGSSITMNMGKYIGVPLIHGRITKDMYKEILEKT</sequence>
<evidence type="ECO:0008006" key="4">
    <source>
        <dbReference type="Google" id="ProtNLM"/>
    </source>
</evidence>